<evidence type="ECO:0000256" key="1">
    <source>
        <dbReference type="SAM" id="SignalP"/>
    </source>
</evidence>
<evidence type="ECO:0000259" key="2">
    <source>
        <dbReference type="Pfam" id="PF03886"/>
    </source>
</evidence>
<dbReference type="RefSeq" id="WP_285392466.1">
    <property type="nucleotide sequence ID" value="NZ_JASSVS010000011.1"/>
</dbReference>
<dbReference type="Pfam" id="PF03886">
    <property type="entry name" value="ABC_trans_aux"/>
    <property type="match status" value="1"/>
</dbReference>
<dbReference type="SUPFAM" id="SSF159594">
    <property type="entry name" value="XCC0632-like"/>
    <property type="match status" value="1"/>
</dbReference>
<evidence type="ECO:0000313" key="4">
    <source>
        <dbReference type="Proteomes" id="UP001227964"/>
    </source>
</evidence>
<keyword evidence="3" id="KW-0449">Lipoprotein</keyword>
<dbReference type="Gene3D" id="3.40.50.10610">
    <property type="entry name" value="ABC-type transport auxiliary lipoprotein component"/>
    <property type="match status" value="1"/>
</dbReference>
<dbReference type="Proteomes" id="UP001227964">
    <property type="component" value="Unassembled WGS sequence"/>
</dbReference>
<organism evidence="3 4">
    <name type="scientific">Marinobacter azerbaijanicus</name>
    <dbReference type="NCBI Taxonomy" id="3050455"/>
    <lineage>
        <taxon>Bacteria</taxon>
        <taxon>Pseudomonadati</taxon>
        <taxon>Pseudomonadota</taxon>
        <taxon>Gammaproteobacteria</taxon>
        <taxon>Pseudomonadales</taxon>
        <taxon>Marinobacteraceae</taxon>
        <taxon>Marinobacter</taxon>
    </lineage>
</organism>
<dbReference type="EMBL" id="JASSVS010000011">
    <property type="protein sequence ID" value="MDL0433025.1"/>
    <property type="molecule type" value="Genomic_DNA"/>
</dbReference>
<proteinExistence type="predicted"/>
<feature type="chain" id="PRO_5046233880" evidence="1">
    <location>
        <begin position="20"/>
        <end position="200"/>
    </location>
</feature>
<accession>A0ABT7IFT4</accession>
<gene>
    <name evidence="3" type="ORF">QPM17_17930</name>
</gene>
<feature type="domain" description="ABC-type transport auxiliary lipoprotein component" evidence="2">
    <location>
        <begin position="33"/>
        <end position="191"/>
    </location>
</feature>
<keyword evidence="1" id="KW-0732">Signal</keyword>
<name>A0ABT7IFT4_9GAMM</name>
<sequence>MRVPLLRVLIATGAVISLAACTVFPEQPAHRIFQLPAPAVQESSDKPVDSTLRVSIPLAVTPIDSSRILVKPGAHEIRAYEGSRWSNRAPVVLGNYLLESFRRDGRVATVITDTSPARSDLTLAGDLTRFQAEYRDGTPVVHLYLNLQLINERTRETVANRRFEVRHPADGESVEAVVEAFGQASHQLARQAINWTLDNI</sequence>
<dbReference type="PROSITE" id="PS51257">
    <property type="entry name" value="PROKAR_LIPOPROTEIN"/>
    <property type="match status" value="1"/>
</dbReference>
<evidence type="ECO:0000313" key="3">
    <source>
        <dbReference type="EMBL" id="MDL0433025.1"/>
    </source>
</evidence>
<reference evidence="3 4" key="1">
    <citation type="submission" date="2023-06" db="EMBL/GenBank/DDBJ databases">
        <title>Marinobacter azerbaijanicus a moderately halophilic, isolated from Urmia Lake in Azerbaijan region of Iran.</title>
        <authorList>
            <person name="Sanchez-Porro C."/>
            <person name="Aghdam E.M."/>
            <person name="Saheb S.M."/>
            <person name="Tarhriz V."/>
            <person name="Kazemi E."/>
            <person name="Ammozegar M.A."/>
            <person name="Ventosa A."/>
            <person name="Hejazi M.S."/>
        </authorList>
    </citation>
    <scope>NUCLEOTIDE SEQUENCE [LARGE SCALE GENOMIC DNA]</scope>
    <source>
        <strain evidence="3 4">TBZ242</strain>
    </source>
</reference>
<protein>
    <submittedName>
        <fullName evidence="3">ABC-type transport auxiliary lipoprotein family protein</fullName>
    </submittedName>
</protein>
<feature type="signal peptide" evidence="1">
    <location>
        <begin position="1"/>
        <end position="19"/>
    </location>
</feature>
<keyword evidence="4" id="KW-1185">Reference proteome</keyword>
<comment type="caution">
    <text evidence="3">The sequence shown here is derived from an EMBL/GenBank/DDBJ whole genome shotgun (WGS) entry which is preliminary data.</text>
</comment>
<dbReference type="InterPro" id="IPR005586">
    <property type="entry name" value="ABC_trans_aux"/>
</dbReference>